<reference evidence="2" key="1">
    <citation type="submission" date="2021-06" db="EMBL/GenBank/DDBJ databases">
        <title>Parelaphostrongylus tenuis whole genome reference sequence.</title>
        <authorList>
            <person name="Garwood T.J."/>
            <person name="Larsen P.A."/>
            <person name="Fountain-Jones N.M."/>
            <person name="Garbe J.R."/>
            <person name="Macchietto M.G."/>
            <person name="Kania S.A."/>
            <person name="Gerhold R.W."/>
            <person name="Richards J.E."/>
            <person name="Wolf T.M."/>
        </authorList>
    </citation>
    <scope>NUCLEOTIDE SEQUENCE</scope>
    <source>
        <strain evidence="2">MNPRO001-30</strain>
        <tissue evidence="2">Meninges</tissue>
    </source>
</reference>
<dbReference type="Pfam" id="PF00135">
    <property type="entry name" value="COesterase"/>
    <property type="match status" value="2"/>
</dbReference>
<gene>
    <name evidence="2" type="ORF">KIN20_012185</name>
</gene>
<organism evidence="2 3">
    <name type="scientific">Parelaphostrongylus tenuis</name>
    <name type="common">Meningeal worm</name>
    <dbReference type="NCBI Taxonomy" id="148309"/>
    <lineage>
        <taxon>Eukaryota</taxon>
        <taxon>Metazoa</taxon>
        <taxon>Ecdysozoa</taxon>
        <taxon>Nematoda</taxon>
        <taxon>Chromadorea</taxon>
        <taxon>Rhabditida</taxon>
        <taxon>Rhabditina</taxon>
        <taxon>Rhabditomorpha</taxon>
        <taxon>Strongyloidea</taxon>
        <taxon>Metastrongylidae</taxon>
        <taxon>Parelaphostrongylus</taxon>
    </lineage>
</organism>
<evidence type="ECO:0000313" key="2">
    <source>
        <dbReference type="EMBL" id="KAJ1355059.1"/>
    </source>
</evidence>
<accession>A0AAD5QMQ4</accession>
<dbReference type="SUPFAM" id="SSF53474">
    <property type="entry name" value="alpha/beta-Hydrolases"/>
    <property type="match status" value="1"/>
</dbReference>
<evidence type="ECO:0000313" key="3">
    <source>
        <dbReference type="Proteomes" id="UP001196413"/>
    </source>
</evidence>
<name>A0AAD5QMQ4_PARTN</name>
<sequence length="409" mass="45904">MGQGSSTDRSLPTQDSRVIRTRYGNIIGRRFVFENWQVDAFQGIPYAKPPIGDLRFRKPEPPESWEGVRETKAFAASPIQKPTLLERKCTKDVVVVTVEYRVGYLGFFSTGDEYCRGNFGLWDQIFALKWIQENISVFNGDPNNVTVMGQSSGAGNADLLSLCPDSRDLFHRVILMSGNASCDWAINYNIVERCRIFAEKNGVKHSRDSAMMIDILRSVPASKFALSLADVLEMSECPVGPCIDGDLITKNVSELRKEAPAKPMLIGSCSSEGLIFIREKPSVSAIMENVALLVPEVDYPIVFKKFRNEIYDRLLTDPDDSAAVARANVEVLSDLFSDIAIQQAVLDALEKENASVYLYSYDYYNAKSWGPLSLYFRWPFKETRTESTTMRPLCSINYVGKIFPGSRPL</sequence>
<dbReference type="Gene3D" id="3.40.50.1820">
    <property type="entry name" value="alpha/beta hydrolase"/>
    <property type="match status" value="2"/>
</dbReference>
<dbReference type="InterPro" id="IPR029058">
    <property type="entry name" value="AB_hydrolase_fold"/>
</dbReference>
<dbReference type="Proteomes" id="UP001196413">
    <property type="component" value="Unassembled WGS sequence"/>
</dbReference>
<dbReference type="PANTHER" id="PTHR44590:SF3">
    <property type="entry name" value="CARBOXYLESTERASE TYPE B DOMAIN-CONTAINING PROTEIN"/>
    <property type="match status" value="1"/>
</dbReference>
<keyword evidence="3" id="KW-1185">Reference proteome</keyword>
<feature type="domain" description="Carboxylesterase type B" evidence="1">
    <location>
        <begin position="91"/>
        <end position="371"/>
    </location>
</feature>
<protein>
    <recommendedName>
        <fullName evidence="1">Carboxylesterase type B domain-containing protein</fullName>
    </recommendedName>
</protein>
<dbReference type="AlphaFoldDB" id="A0AAD5QMQ4"/>
<evidence type="ECO:0000259" key="1">
    <source>
        <dbReference type="Pfam" id="PF00135"/>
    </source>
</evidence>
<dbReference type="InterPro" id="IPR002018">
    <property type="entry name" value="CarbesteraseB"/>
</dbReference>
<dbReference type="EMBL" id="JAHQIW010002308">
    <property type="protein sequence ID" value="KAJ1355059.1"/>
    <property type="molecule type" value="Genomic_DNA"/>
</dbReference>
<comment type="caution">
    <text evidence="2">The sequence shown here is derived from an EMBL/GenBank/DDBJ whole genome shotgun (WGS) entry which is preliminary data.</text>
</comment>
<dbReference type="PANTHER" id="PTHR44590">
    <property type="entry name" value="CARBOXYLIC ESTER HYDROLASE-RELATED"/>
    <property type="match status" value="1"/>
</dbReference>
<proteinExistence type="predicted"/>
<feature type="domain" description="Carboxylesterase type B" evidence="1">
    <location>
        <begin position="16"/>
        <end position="88"/>
    </location>
</feature>